<protein>
    <recommendedName>
        <fullName evidence="3">Exostosin GT47 domain-containing protein</fullName>
    </recommendedName>
</protein>
<dbReference type="InterPro" id="IPR004263">
    <property type="entry name" value="Exostosin"/>
</dbReference>
<gene>
    <name evidence="4" type="ORF">EVOR1521_LOCUS24373</name>
</gene>
<dbReference type="EMBL" id="CAUJNA010003403">
    <property type="protein sequence ID" value="CAJ1401177.1"/>
    <property type="molecule type" value="Genomic_DNA"/>
</dbReference>
<evidence type="ECO:0000313" key="4">
    <source>
        <dbReference type="EMBL" id="CAJ1401177.1"/>
    </source>
</evidence>
<organism evidence="4 5">
    <name type="scientific">Effrenium voratum</name>
    <dbReference type="NCBI Taxonomy" id="2562239"/>
    <lineage>
        <taxon>Eukaryota</taxon>
        <taxon>Sar</taxon>
        <taxon>Alveolata</taxon>
        <taxon>Dinophyceae</taxon>
        <taxon>Suessiales</taxon>
        <taxon>Symbiodiniaceae</taxon>
        <taxon>Effrenium</taxon>
    </lineage>
</organism>
<comment type="similarity">
    <text evidence="1">Belongs to the glycosyltransferase 47 family.</text>
</comment>
<keyword evidence="5" id="KW-1185">Reference proteome</keyword>
<proteinExistence type="inferred from homology"/>
<dbReference type="GO" id="GO:0016757">
    <property type="term" value="F:glycosyltransferase activity"/>
    <property type="evidence" value="ECO:0007669"/>
    <property type="project" value="InterPro"/>
</dbReference>
<evidence type="ECO:0000256" key="1">
    <source>
        <dbReference type="ARBA" id="ARBA00010271"/>
    </source>
</evidence>
<dbReference type="InterPro" id="IPR040911">
    <property type="entry name" value="Exostosin_GT47"/>
</dbReference>
<accession>A0AA36J7R4</accession>
<dbReference type="AlphaFoldDB" id="A0AA36J7R4"/>
<dbReference type="Proteomes" id="UP001178507">
    <property type="component" value="Unassembled WGS sequence"/>
</dbReference>
<dbReference type="PANTHER" id="PTHR11062">
    <property type="entry name" value="EXOSTOSIN HEPARAN SULFATE GLYCOSYLTRANSFERASE -RELATED"/>
    <property type="match status" value="1"/>
</dbReference>
<sequence>MFRLAWALAAVTLAARARAFLNCEDDEAWSGLRALLAQNANDDFPNDPRLAVAAEQLLQRFGMEMAVDPAAAYGASVGMRQFQQSCNAHPGDVAEGFCLYGAVCALWIIARHDHTNRINLLQHANFLLGSTMNHVLDFMESSDWPLSLVDIVANLEAAKKGQDFLLPAQVRQQFAMPKAGANLSSLRIAEKFEHPPIRIEVWELGVHASLSAEPIQMWARILSGAEFKYRNLIQDQYPQWLPDKCQTLYWHPQLECIQLEDEDITDLFRRRIPNSATSKEPIVDMDGFIADFEKVAAARLNFVDILLCTVPYLCLLLEPADLPTLGYFGHPLLFMVPDDPEVRDSYWQRFTDMGKKNHVEFAVSDPFLQMQFEYQLGSKLPAIRTHALYTGATHFPQRTEEVLVLDRPHEALLLCTLQRLAGGEPQEWPLSEGRLRAASSETYPYRFITRALTDKTFSSFAQFRAVVLWPYDMDLITFYEFYGMNMPLFMPAHLSKYLFHQDHDSYNYRWGQRPEAESGLWPGEAASPFEESSPTAARLIARHPTEERCCVRNDPACWDEMYTRQLCCGGEFGNETRKARGDPSCWMDGYSYEECCKEEPKHGCWDSNFAPARCCVDKELDPNDHSVNVLQLDFSAAFARAMTHTTSDVSDCQGRLFAFWHDVKRLSTALNMSHTYGQVGQPPTPEQMDMMLQQVLRWTKDSEEWERDSAECPEGAIAAIDLTVSALDRDVDESTARAAFALRQGLAAKARPSTRSETVPWRSQDLVVEHVPRLLGLEGRHSCHGSSLRIFMYRLPEYSHMLKPVLKCSQKMSQCSASVHLHRWLERGSCLTDDPDTADLFFFPAYEACYNETSCAGVRDTERCFPDHFDPIDLPYFSRRGGQDHIFVFACNLLPFMDPIMMRARNTIMITVESYQAVNVAGPNMLAWLVLAKDVLIPGYIPAWRVEAMLAFNRPMYQRSIVATFHGHSSSSTLVGHMYKRSPLAEVRDRIIGYFGKEPQCSAGPPVRDYFRRSGLSRFCLIPAGLTAWTIHLYEAFFFGCVPVILSDEVSVPFQEEIDWPSLSLKVPTSITMEELHGKLLNVSMRQLKLSRGGLGKMSDKLTAALPMNVGFSDYFRFPGVQHFESIPDLLRQLPATNFFEVVQTMSRFNHDSLVETSRSWRLLLKRATGFESEFF</sequence>
<feature type="chain" id="PRO_5041284403" description="Exostosin GT47 domain-containing protein" evidence="2">
    <location>
        <begin position="20"/>
        <end position="1176"/>
    </location>
</feature>
<feature type="signal peptide" evidence="2">
    <location>
        <begin position="1"/>
        <end position="19"/>
    </location>
</feature>
<feature type="domain" description="Exostosin GT47" evidence="3">
    <location>
        <begin position="786"/>
        <end position="1070"/>
    </location>
</feature>
<reference evidence="4" key="1">
    <citation type="submission" date="2023-08" db="EMBL/GenBank/DDBJ databases">
        <authorList>
            <person name="Chen Y."/>
            <person name="Shah S."/>
            <person name="Dougan E. K."/>
            <person name="Thang M."/>
            <person name="Chan C."/>
        </authorList>
    </citation>
    <scope>NUCLEOTIDE SEQUENCE</scope>
</reference>
<dbReference type="Pfam" id="PF03016">
    <property type="entry name" value="Exostosin_GT47"/>
    <property type="match status" value="1"/>
</dbReference>
<evidence type="ECO:0000313" key="5">
    <source>
        <dbReference type="Proteomes" id="UP001178507"/>
    </source>
</evidence>
<name>A0AA36J7R4_9DINO</name>
<keyword evidence="2" id="KW-0732">Signal</keyword>
<comment type="caution">
    <text evidence="4">The sequence shown here is derived from an EMBL/GenBank/DDBJ whole genome shotgun (WGS) entry which is preliminary data.</text>
</comment>
<evidence type="ECO:0000259" key="3">
    <source>
        <dbReference type="Pfam" id="PF03016"/>
    </source>
</evidence>
<evidence type="ECO:0000256" key="2">
    <source>
        <dbReference type="SAM" id="SignalP"/>
    </source>
</evidence>